<accession>A0AB74IKV6</accession>
<dbReference type="PANTHER" id="PTHR46496">
    <property type="match status" value="1"/>
</dbReference>
<protein>
    <submittedName>
        <fullName evidence="6">FAD/NAD(P)-binding domain-containing protein</fullName>
    </submittedName>
</protein>
<evidence type="ECO:0000256" key="1">
    <source>
        <dbReference type="ARBA" id="ARBA00001974"/>
    </source>
</evidence>
<keyword evidence="2" id="KW-0285">Flavoprotein</keyword>
<dbReference type="InterPro" id="IPR002938">
    <property type="entry name" value="FAD-bd"/>
</dbReference>
<dbReference type="Gene3D" id="3.50.50.60">
    <property type="entry name" value="FAD/NAD(P)-binding domain"/>
    <property type="match status" value="1"/>
</dbReference>
<evidence type="ECO:0000256" key="3">
    <source>
        <dbReference type="ARBA" id="ARBA00022827"/>
    </source>
</evidence>
<proteinExistence type="predicted"/>
<dbReference type="EMBL" id="QZAM01000289">
    <property type="protein sequence ID" value="THW35182.1"/>
    <property type="molecule type" value="Genomic_DNA"/>
</dbReference>
<sequence>MAKLIIFTDPITRPGSKTECFLNDKSNMNNSQWRPGKRVAIVGGGPGGVSAALGFISRGYDVRIYERRSDCKPIGGGVLLATPVLAILRSYGVNIDNFGLPTTTWFRNQQGHERAEIPFNHEVEKRMGIKGWHYGMLRSGGFAKILERVPEGVIRPNHNFIAYKELHEGNEVEIEFEGGYTCRADILVAADGIRSGVARQVFGDLQLFHTGIRCDQLPDIPPACGALYHSKEHQASFFPMLHDGKAGYEWWLVEPSYDGKPPPSDIEAHVRNILGTFADPLPRFADATNFDTQVYRWEVYNRPSLKKWSAGRVVGLGDAVHPVSPYAAYGMGMAIEDGYYLARSLESVDLSDIKAVNAGFEIFEGHRVNYVNHNVEFARFLGKFFHNLPYPLAWVRDLVLDYTPILQWILSKEYIDMAELSTATLRELEV</sequence>
<dbReference type="Proteomes" id="UP000309076">
    <property type="component" value="Unassembled WGS sequence"/>
</dbReference>
<keyword evidence="4" id="KW-0560">Oxidoreductase</keyword>
<dbReference type="GO" id="GO:0016491">
    <property type="term" value="F:oxidoreductase activity"/>
    <property type="evidence" value="ECO:0007669"/>
    <property type="project" value="UniProtKB-KW"/>
</dbReference>
<keyword evidence="3" id="KW-0274">FAD</keyword>
<dbReference type="InterPro" id="IPR036188">
    <property type="entry name" value="FAD/NAD-bd_sf"/>
</dbReference>
<reference evidence="6 7" key="1">
    <citation type="submission" date="2018-10" db="EMBL/GenBank/DDBJ databases">
        <title>Fifty Aureobasidium pullulans genomes reveal a recombining polyextremotolerant generalist.</title>
        <authorList>
            <person name="Gostincar C."/>
            <person name="Turk M."/>
            <person name="Zajc J."/>
            <person name="Gunde-Cimerman N."/>
        </authorList>
    </citation>
    <scope>NUCLEOTIDE SEQUENCE [LARGE SCALE GENOMIC DNA]</scope>
    <source>
        <strain evidence="6 7">EXF-10796</strain>
    </source>
</reference>
<organism evidence="6 7">
    <name type="scientific">Aureobasidium pullulans</name>
    <name type="common">Black yeast</name>
    <name type="synonym">Pullularia pullulans</name>
    <dbReference type="NCBI Taxonomy" id="5580"/>
    <lineage>
        <taxon>Eukaryota</taxon>
        <taxon>Fungi</taxon>
        <taxon>Dikarya</taxon>
        <taxon>Ascomycota</taxon>
        <taxon>Pezizomycotina</taxon>
        <taxon>Dothideomycetes</taxon>
        <taxon>Dothideomycetidae</taxon>
        <taxon>Dothideales</taxon>
        <taxon>Saccotheciaceae</taxon>
        <taxon>Aureobasidium</taxon>
    </lineage>
</organism>
<dbReference type="PRINTS" id="PR00420">
    <property type="entry name" value="RNGMNOXGNASE"/>
</dbReference>
<evidence type="ECO:0000256" key="4">
    <source>
        <dbReference type="ARBA" id="ARBA00023002"/>
    </source>
</evidence>
<comment type="cofactor">
    <cofactor evidence="1">
        <name>FAD</name>
        <dbReference type="ChEBI" id="CHEBI:57692"/>
    </cofactor>
</comment>
<evidence type="ECO:0000259" key="5">
    <source>
        <dbReference type="Pfam" id="PF01494"/>
    </source>
</evidence>
<evidence type="ECO:0000313" key="6">
    <source>
        <dbReference type="EMBL" id="THW35182.1"/>
    </source>
</evidence>
<evidence type="ECO:0000313" key="7">
    <source>
        <dbReference type="Proteomes" id="UP000309076"/>
    </source>
</evidence>
<feature type="domain" description="FAD-binding" evidence="5">
    <location>
        <begin position="39"/>
        <end position="348"/>
    </location>
</feature>
<dbReference type="PANTHER" id="PTHR46496:SF1">
    <property type="entry name" value="ZEAXANTHIN EPOXIDASE, CHLOROPLASTIC"/>
    <property type="match status" value="1"/>
</dbReference>
<evidence type="ECO:0000256" key="2">
    <source>
        <dbReference type="ARBA" id="ARBA00022630"/>
    </source>
</evidence>
<gene>
    <name evidence="6" type="ORF">D6D21_09262</name>
</gene>
<dbReference type="SUPFAM" id="SSF51905">
    <property type="entry name" value="FAD/NAD(P)-binding domain"/>
    <property type="match status" value="1"/>
</dbReference>
<dbReference type="Pfam" id="PF01494">
    <property type="entry name" value="FAD_binding_3"/>
    <property type="match status" value="1"/>
</dbReference>
<comment type="caution">
    <text evidence="6">The sequence shown here is derived from an EMBL/GenBank/DDBJ whole genome shotgun (WGS) entry which is preliminary data.</text>
</comment>
<dbReference type="AlphaFoldDB" id="A0AB74IKV6"/>
<dbReference type="GO" id="GO:0071949">
    <property type="term" value="F:FAD binding"/>
    <property type="evidence" value="ECO:0007669"/>
    <property type="project" value="InterPro"/>
</dbReference>
<name>A0AB74IKV6_AURPU</name>